<evidence type="ECO:0000256" key="2">
    <source>
        <dbReference type="ARBA" id="ARBA00022859"/>
    </source>
</evidence>
<dbReference type="GO" id="GO:0002376">
    <property type="term" value="P:immune system process"/>
    <property type="evidence" value="ECO:0007669"/>
    <property type="project" value="UniProtKB-KW"/>
</dbReference>
<feature type="domain" description="Ig-like" evidence="3">
    <location>
        <begin position="25"/>
        <end position="128"/>
    </location>
</feature>
<evidence type="ECO:0000313" key="4">
    <source>
        <dbReference type="Ensembl" id="ENSDCDP00010007325.1"/>
    </source>
</evidence>
<dbReference type="InterPro" id="IPR036179">
    <property type="entry name" value="Ig-like_dom_sf"/>
</dbReference>
<evidence type="ECO:0000256" key="1">
    <source>
        <dbReference type="ARBA" id="ARBA00022729"/>
    </source>
</evidence>
<dbReference type="InterPro" id="IPR013106">
    <property type="entry name" value="Ig_V-set"/>
</dbReference>
<dbReference type="PROSITE" id="PS50835">
    <property type="entry name" value="IG_LIKE"/>
    <property type="match status" value="1"/>
</dbReference>
<dbReference type="Proteomes" id="UP000694580">
    <property type="component" value="Chromosome 1"/>
</dbReference>
<reference evidence="4 5" key="1">
    <citation type="submission" date="2020-06" db="EMBL/GenBank/DDBJ databases">
        <authorList>
            <consortium name="Wellcome Sanger Institute Data Sharing"/>
        </authorList>
    </citation>
    <scope>NUCLEOTIDE SEQUENCE [LARGE SCALE GENOMIC DNA]</scope>
</reference>
<sequence length="134" mass="14761">IFFSPSLLQGEGEFTDRIVCATLTKNISQIPRDLILTEGVSSEIKCSHTDQSLTRMLWYKQTQAEGLIFLGYLVGDSGVPETAFTEKIALRGDASKLHGSLQISNLASSDTAVYFCAASQHSHAYKLPLFTKTW</sequence>
<dbReference type="GO" id="GO:0005886">
    <property type="term" value="C:plasma membrane"/>
    <property type="evidence" value="ECO:0007669"/>
    <property type="project" value="TreeGrafter"/>
</dbReference>
<dbReference type="GeneTree" id="ENSGT01130000278802"/>
<dbReference type="PANTHER" id="PTHR23268">
    <property type="entry name" value="T-CELL RECEPTOR BETA CHAIN"/>
    <property type="match status" value="1"/>
</dbReference>
<protein>
    <recommendedName>
        <fullName evidence="3">Ig-like domain-containing protein</fullName>
    </recommendedName>
</protein>
<dbReference type="InterPro" id="IPR050413">
    <property type="entry name" value="TCR_beta_variable"/>
</dbReference>
<reference evidence="4" key="2">
    <citation type="submission" date="2025-08" db="UniProtKB">
        <authorList>
            <consortium name="Ensembl"/>
        </authorList>
    </citation>
    <scope>IDENTIFICATION</scope>
</reference>
<dbReference type="PANTHER" id="PTHR23268:SF124">
    <property type="entry name" value="IG-LIKE DOMAIN-CONTAINING PROTEIN"/>
    <property type="match status" value="1"/>
</dbReference>
<proteinExistence type="predicted"/>
<evidence type="ECO:0000259" key="3">
    <source>
        <dbReference type="PROSITE" id="PS50835"/>
    </source>
</evidence>
<dbReference type="SUPFAM" id="SSF48726">
    <property type="entry name" value="Immunoglobulin"/>
    <property type="match status" value="1"/>
</dbReference>
<keyword evidence="1" id="KW-0732">Signal</keyword>
<dbReference type="InterPro" id="IPR013783">
    <property type="entry name" value="Ig-like_fold"/>
</dbReference>
<dbReference type="GO" id="GO:0007166">
    <property type="term" value="P:cell surface receptor signaling pathway"/>
    <property type="evidence" value="ECO:0007669"/>
    <property type="project" value="TreeGrafter"/>
</dbReference>
<dbReference type="Ensembl" id="ENSDCDT00010007632.1">
    <property type="protein sequence ID" value="ENSDCDP00010007325.1"/>
    <property type="gene ID" value="ENSDCDG00010003219.1"/>
</dbReference>
<dbReference type="AlphaFoldDB" id="A0AAY4AGN9"/>
<dbReference type="SMART" id="SM00406">
    <property type="entry name" value="IGv"/>
    <property type="match status" value="1"/>
</dbReference>
<accession>A0AAY4AGN9</accession>
<name>A0AAY4AGN9_9TELE</name>
<reference evidence="4" key="3">
    <citation type="submission" date="2025-09" db="UniProtKB">
        <authorList>
            <consortium name="Ensembl"/>
        </authorList>
    </citation>
    <scope>IDENTIFICATION</scope>
</reference>
<dbReference type="Gene3D" id="2.60.40.10">
    <property type="entry name" value="Immunoglobulins"/>
    <property type="match status" value="1"/>
</dbReference>
<keyword evidence="5" id="KW-1185">Reference proteome</keyword>
<dbReference type="Pfam" id="PF07686">
    <property type="entry name" value="V-set"/>
    <property type="match status" value="1"/>
</dbReference>
<dbReference type="InterPro" id="IPR007110">
    <property type="entry name" value="Ig-like_dom"/>
</dbReference>
<evidence type="ECO:0000313" key="5">
    <source>
        <dbReference type="Proteomes" id="UP000694580"/>
    </source>
</evidence>
<keyword evidence="2" id="KW-0391">Immunity</keyword>
<organism evidence="4 5">
    <name type="scientific">Denticeps clupeoides</name>
    <name type="common">denticle herring</name>
    <dbReference type="NCBI Taxonomy" id="299321"/>
    <lineage>
        <taxon>Eukaryota</taxon>
        <taxon>Metazoa</taxon>
        <taxon>Chordata</taxon>
        <taxon>Craniata</taxon>
        <taxon>Vertebrata</taxon>
        <taxon>Euteleostomi</taxon>
        <taxon>Actinopterygii</taxon>
        <taxon>Neopterygii</taxon>
        <taxon>Teleostei</taxon>
        <taxon>Clupei</taxon>
        <taxon>Clupeiformes</taxon>
        <taxon>Denticipitoidei</taxon>
        <taxon>Denticipitidae</taxon>
        <taxon>Denticeps</taxon>
    </lineage>
</organism>